<keyword evidence="1" id="KW-0812">Transmembrane</keyword>
<reference evidence="3" key="1">
    <citation type="journal article" date="2011" name="Genome Biol.">
        <title>Comparative and functional genomics provide insights into the pathogenicity of dermatophytic fungi.</title>
        <authorList>
            <person name="Burmester A."/>
            <person name="Shelest E."/>
            <person name="Gloeckner G."/>
            <person name="Heddergott C."/>
            <person name="Schindler S."/>
            <person name="Staib P."/>
            <person name="Heidel A."/>
            <person name="Felder M."/>
            <person name="Petzold A."/>
            <person name="Szafranski K."/>
            <person name="Feuermann M."/>
            <person name="Pedruzzi I."/>
            <person name="Priebe S."/>
            <person name="Groth M."/>
            <person name="Winkler R."/>
            <person name="Li W."/>
            <person name="Kniemeyer O."/>
            <person name="Schroeckh V."/>
            <person name="Hertweck C."/>
            <person name="Hube B."/>
            <person name="White T.C."/>
            <person name="Platzer M."/>
            <person name="Guthke R."/>
            <person name="Heitman J."/>
            <person name="Woestemeyer J."/>
            <person name="Zipfel P.F."/>
            <person name="Monod M."/>
            <person name="Brakhage A.A."/>
        </authorList>
    </citation>
    <scope>NUCLEOTIDE SEQUENCE [LARGE SCALE GENOMIC DNA]</scope>
    <source>
        <strain evidence="3">ATCC MYA-4681 / CBS 112371</strain>
    </source>
</reference>
<keyword evidence="1" id="KW-0472">Membrane</keyword>
<evidence type="ECO:0000256" key="1">
    <source>
        <dbReference type="SAM" id="Phobius"/>
    </source>
</evidence>
<keyword evidence="1" id="KW-1133">Transmembrane helix</keyword>
<dbReference type="Proteomes" id="UP000008866">
    <property type="component" value="Unassembled WGS sequence"/>
</dbReference>
<dbReference type="AlphaFoldDB" id="D4ARR3"/>
<proteinExistence type="predicted"/>
<protein>
    <submittedName>
        <fullName evidence="2">Uncharacterized protein</fullName>
    </submittedName>
</protein>
<accession>D4ARR3</accession>
<name>D4ARR3_ARTBC</name>
<organism evidence="2 3">
    <name type="scientific">Arthroderma benhamiae (strain ATCC MYA-4681 / CBS 112371)</name>
    <name type="common">Trichophyton mentagrophytes</name>
    <dbReference type="NCBI Taxonomy" id="663331"/>
    <lineage>
        <taxon>Eukaryota</taxon>
        <taxon>Fungi</taxon>
        <taxon>Dikarya</taxon>
        <taxon>Ascomycota</taxon>
        <taxon>Pezizomycotina</taxon>
        <taxon>Eurotiomycetes</taxon>
        <taxon>Eurotiomycetidae</taxon>
        <taxon>Onygenales</taxon>
        <taxon>Arthrodermataceae</taxon>
        <taxon>Trichophyton</taxon>
    </lineage>
</organism>
<dbReference type="HOGENOM" id="CLU_1282945_0_0_1"/>
<gene>
    <name evidence="2" type="ORF">ARB_06927</name>
</gene>
<feature type="transmembrane region" description="Helical" evidence="1">
    <location>
        <begin position="101"/>
        <end position="122"/>
    </location>
</feature>
<dbReference type="KEGG" id="abe:ARB_06927"/>
<keyword evidence="3" id="KW-1185">Reference proteome</keyword>
<comment type="caution">
    <text evidence="2">The sequence shown here is derived from an EMBL/GenBank/DDBJ whole genome shotgun (WGS) entry which is preliminary data.</text>
</comment>
<dbReference type="EMBL" id="ABSU01000007">
    <property type="protein sequence ID" value="EFE33977.1"/>
    <property type="molecule type" value="Genomic_DNA"/>
</dbReference>
<evidence type="ECO:0000313" key="3">
    <source>
        <dbReference type="Proteomes" id="UP000008866"/>
    </source>
</evidence>
<dbReference type="RefSeq" id="XP_003014366.1">
    <property type="nucleotide sequence ID" value="XM_003014320.1"/>
</dbReference>
<dbReference type="GeneID" id="9520414"/>
<evidence type="ECO:0000313" key="2">
    <source>
        <dbReference type="EMBL" id="EFE33977.1"/>
    </source>
</evidence>
<sequence>MMMMIRKKQMQRLSEEKKEVDGICTAVDCGRLLFAIFSRLGGFDKTLAASTDELKALFDDNKRTRELTGREDYRTEARDQTQRRLGKGKLYFKDETEKTDASPLLLLWLAMILLDVLVLVAAPRLRLLKPCSEGRHRSSSTTSIWLVDLVLLVQCCLLENGWPQWPIIAPSTFLNKGIQCEDAPTERYPHILMAEYSEYLLWPGYICSLLLPLLS</sequence>